<dbReference type="InterPro" id="IPR005249">
    <property type="entry name" value="YqeK"/>
</dbReference>
<comment type="catalytic activity">
    <reaction evidence="6">
        <text>P(1),P(4)-bis(5'-adenosyl) tetraphosphate + H2O = 2 ADP + 2 H(+)</text>
        <dbReference type="Rhea" id="RHEA:24252"/>
        <dbReference type="ChEBI" id="CHEBI:15377"/>
        <dbReference type="ChEBI" id="CHEBI:15378"/>
        <dbReference type="ChEBI" id="CHEBI:58141"/>
        <dbReference type="ChEBI" id="CHEBI:456216"/>
        <dbReference type="EC" id="3.6.1.41"/>
    </reaction>
</comment>
<dbReference type="GO" id="GO:0008803">
    <property type="term" value="F:bis(5'-nucleosyl)-tetraphosphatase (symmetrical) activity"/>
    <property type="evidence" value="ECO:0007669"/>
    <property type="project" value="UniProtKB-EC"/>
</dbReference>
<dbReference type="Proteomes" id="UP000323646">
    <property type="component" value="Unassembled WGS sequence"/>
</dbReference>
<dbReference type="NCBIfam" id="TIGR00488">
    <property type="entry name" value="bis(5'-nucleosyl)-tetraphosphatase (symmetrical) YqeK"/>
    <property type="match status" value="1"/>
</dbReference>
<dbReference type="SMART" id="SM00471">
    <property type="entry name" value="HDc"/>
    <property type="match status" value="1"/>
</dbReference>
<dbReference type="NCBIfam" id="TIGR00277">
    <property type="entry name" value="HDIG"/>
    <property type="match status" value="1"/>
</dbReference>
<dbReference type="AlphaFoldDB" id="A0A5D6W189"/>
<protein>
    <recommendedName>
        <fullName evidence="1">bis(5'-nucleosyl)-tetraphosphatase (symmetrical)</fullName>
        <ecNumber evidence="1">3.6.1.41</ecNumber>
    </recommendedName>
</protein>
<dbReference type="GO" id="GO:0000166">
    <property type="term" value="F:nucleotide binding"/>
    <property type="evidence" value="ECO:0007669"/>
    <property type="project" value="UniProtKB-KW"/>
</dbReference>
<evidence type="ECO:0000256" key="6">
    <source>
        <dbReference type="ARBA" id="ARBA00049417"/>
    </source>
</evidence>
<evidence type="ECO:0000256" key="4">
    <source>
        <dbReference type="ARBA" id="ARBA00022801"/>
    </source>
</evidence>
<evidence type="ECO:0000259" key="7">
    <source>
        <dbReference type="SMART" id="SM00471"/>
    </source>
</evidence>
<keyword evidence="9" id="KW-1185">Reference proteome</keyword>
<sequence length="190" mass="21426">MSYEAMKEELAKRLKPGRFAHSVGVSETAVFLAERFGVDKQQARVAGLLHDCAREFANEDMIDEAQKRNIVIGPVEQAMPLLLHAYIGAKRVREIYQVEDAEVEQAIWRHTVGGSKMTDLDKIIWFADMIEPGRDYPGVEKLRQLAAEAPLDDMMLAGFSQSIQFVVAKGHLIHPDTVLARNELLLKKIR</sequence>
<evidence type="ECO:0000256" key="2">
    <source>
        <dbReference type="ARBA" id="ARBA00022723"/>
    </source>
</evidence>
<dbReference type="PANTHER" id="PTHR35795:SF1">
    <property type="entry name" value="BIS(5'-NUCLEOSYL)-TETRAPHOSPHATASE, SYMMETRICAL"/>
    <property type="match status" value="1"/>
</dbReference>
<feature type="domain" description="HD/PDEase" evidence="7">
    <location>
        <begin position="14"/>
        <end position="142"/>
    </location>
</feature>
<name>A0A5D6W189_9FIRM</name>
<gene>
    <name evidence="8" type="ORF">FZ040_10550</name>
</gene>
<proteinExistence type="predicted"/>
<organism evidence="8 9">
    <name type="scientific">Selenomonas ruminis</name>
    <dbReference type="NCBI Taxonomy" id="2593411"/>
    <lineage>
        <taxon>Bacteria</taxon>
        <taxon>Bacillati</taxon>
        <taxon>Bacillota</taxon>
        <taxon>Negativicutes</taxon>
        <taxon>Selenomonadales</taxon>
        <taxon>Selenomonadaceae</taxon>
        <taxon>Selenomonas</taxon>
    </lineage>
</organism>
<evidence type="ECO:0000313" key="9">
    <source>
        <dbReference type="Proteomes" id="UP000323646"/>
    </source>
</evidence>
<dbReference type="InterPro" id="IPR051094">
    <property type="entry name" value="Diverse_Catalytic_Enzymes"/>
</dbReference>
<dbReference type="EC" id="3.6.1.41" evidence="1"/>
<dbReference type="EMBL" id="VTOY01000010">
    <property type="protein sequence ID" value="TYZ21152.1"/>
    <property type="molecule type" value="Genomic_DNA"/>
</dbReference>
<dbReference type="Pfam" id="PF01966">
    <property type="entry name" value="HD"/>
    <property type="match status" value="1"/>
</dbReference>
<dbReference type="InterPro" id="IPR006675">
    <property type="entry name" value="HDIG_dom"/>
</dbReference>
<dbReference type="InterPro" id="IPR006674">
    <property type="entry name" value="HD_domain"/>
</dbReference>
<dbReference type="OrthoDB" id="5295945at2"/>
<evidence type="ECO:0000313" key="8">
    <source>
        <dbReference type="EMBL" id="TYZ21152.1"/>
    </source>
</evidence>
<accession>A0A5D6W189</accession>
<dbReference type="SUPFAM" id="SSF109604">
    <property type="entry name" value="HD-domain/PDEase-like"/>
    <property type="match status" value="1"/>
</dbReference>
<dbReference type="InterPro" id="IPR003607">
    <property type="entry name" value="HD/PDEase_dom"/>
</dbReference>
<evidence type="ECO:0000256" key="5">
    <source>
        <dbReference type="ARBA" id="ARBA00023004"/>
    </source>
</evidence>
<reference evidence="8 9" key="1">
    <citation type="submission" date="2019-08" db="EMBL/GenBank/DDBJ databases">
        <title>Selenomonas sp. mPRGC5 and Selenomonas sp. mPRGC8 isolated from ruminal fluid of dairy goat (Capra hircus).</title>
        <authorList>
            <person name="Poothong S."/>
            <person name="Nuengjamnong C."/>
            <person name="Tanasupawat S."/>
        </authorList>
    </citation>
    <scope>NUCLEOTIDE SEQUENCE [LARGE SCALE GENOMIC DNA]</scope>
    <source>
        <strain evidence="9">mPRGC5</strain>
    </source>
</reference>
<keyword evidence="5" id="KW-0408">Iron</keyword>
<dbReference type="GO" id="GO:0046872">
    <property type="term" value="F:metal ion binding"/>
    <property type="evidence" value="ECO:0007669"/>
    <property type="project" value="UniProtKB-KW"/>
</dbReference>
<keyword evidence="4" id="KW-0378">Hydrolase</keyword>
<keyword evidence="2" id="KW-0479">Metal-binding</keyword>
<dbReference type="PANTHER" id="PTHR35795">
    <property type="entry name" value="SLR1885 PROTEIN"/>
    <property type="match status" value="1"/>
</dbReference>
<comment type="caution">
    <text evidence="8">The sequence shown here is derived from an EMBL/GenBank/DDBJ whole genome shotgun (WGS) entry which is preliminary data.</text>
</comment>
<evidence type="ECO:0000256" key="3">
    <source>
        <dbReference type="ARBA" id="ARBA00022741"/>
    </source>
</evidence>
<keyword evidence="3" id="KW-0547">Nucleotide-binding</keyword>
<dbReference type="CDD" id="cd00077">
    <property type="entry name" value="HDc"/>
    <property type="match status" value="1"/>
</dbReference>
<evidence type="ECO:0000256" key="1">
    <source>
        <dbReference type="ARBA" id="ARBA00012506"/>
    </source>
</evidence>
<dbReference type="Gene3D" id="1.10.3210.10">
    <property type="entry name" value="Hypothetical protein af1432"/>
    <property type="match status" value="1"/>
</dbReference>